<sequence>MSERGRTLERLAARIVARTGLHYYADKMDLLDIILARRMEACHCARPMDYLSLLSDPHGGETEWRALESAVTIGETFFFRYAEQFHALEATILPDLIRRLHGLRTLRIWSVGCANGAEPYSLAILLRRLLAARGETGWRIEILGTDISLHALDRARRAEYGAWSLRDLSPAERARWFRPADRDRHWILRDEYRRMVRFEYGNLMDLSAGGGPAGPFDLVLCRNVLLYFEPARALDLIRLLAGRLSPHGWLLLGHSDPLSECGAFLETVTFPGTQAFRLPGTRLGPPPRPRPAASASAPAPVPVPVPVPVPRRRPSAAPVIACASLRDATAAAAAVRDLAEAGALDQALACCAAALADHPLDAGLHFLSGMLAAGAGDPASAEHGFRRVIYLRRDHVMAHVHLAHLLHDSGQAGEGRRLLRQARMLLERLPPDAPVAEAGGLTAAGLLRLIRPDGTDHDDELPQADAAAALPALRGTGT</sequence>
<dbReference type="PROSITE" id="PS50123">
    <property type="entry name" value="CHER"/>
    <property type="match status" value="1"/>
</dbReference>
<dbReference type="RefSeq" id="WP_342628354.1">
    <property type="nucleotide sequence ID" value="NZ_CP152276.1"/>
</dbReference>
<proteinExistence type="predicted"/>
<accession>A0ABZ3D4J5</accession>
<dbReference type="Pfam" id="PF01739">
    <property type="entry name" value="CheR"/>
    <property type="match status" value="1"/>
</dbReference>
<evidence type="ECO:0000256" key="4">
    <source>
        <dbReference type="ARBA" id="ARBA00022679"/>
    </source>
</evidence>
<dbReference type="Gene3D" id="1.25.40.10">
    <property type="entry name" value="Tetratricopeptide repeat domain"/>
    <property type="match status" value="1"/>
</dbReference>
<organism evidence="8 9">
    <name type="scientific">Nguyenibacter vanlangensis</name>
    <dbReference type="NCBI Taxonomy" id="1216886"/>
    <lineage>
        <taxon>Bacteria</taxon>
        <taxon>Pseudomonadati</taxon>
        <taxon>Pseudomonadota</taxon>
        <taxon>Alphaproteobacteria</taxon>
        <taxon>Acetobacterales</taxon>
        <taxon>Acetobacteraceae</taxon>
        <taxon>Nguyenibacter</taxon>
    </lineage>
</organism>
<dbReference type="Gene3D" id="3.40.50.150">
    <property type="entry name" value="Vaccinia Virus protein VP39"/>
    <property type="match status" value="1"/>
</dbReference>
<feature type="domain" description="CheR-type methyltransferase" evidence="7">
    <location>
        <begin position="1"/>
        <end position="258"/>
    </location>
</feature>
<dbReference type="Gene3D" id="1.10.155.10">
    <property type="entry name" value="Chemotaxis receptor methyltransferase CheR, N-terminal domain"/>
    <property type="match status" value="1"/>
</dbReference>
<gene>
    <name evidence="8" type="ORF">AAC691_21030</name>
</gene>
<dbReference type="PRINTS" id="PR00996">
    <property type="entry name" value="CHERMTFRASE"/>
</dbReference>
<feature type="region of interest" description="Disordered" evidence="6">
    <location>
        <begin position="454"/>
        <end position="478"/>
    </location>
</feature>
<feature type="compositionally biased region" description="Low complexity" evidence="6">
    <location>
        <begin position="463"/>
        <end position="478"/>
    </location>
</feature>
<keyword evidence="9" id="KW-1185">Reference proteome</keyword>
<dbReference type="EC" id="2.1.1.80" evidence="2"/>
<dbReference type="SUPFAM" id="SSF53335">
    <property type="entry name" value="S-adenosyl-L-methionine-dependent methyltransferases"/>
    <property type="match status" value="1"/>
</dbReference>
<evidence type="ECO:0000256" key="5">
    <source>
        <dbReference type="ARBA" id="ARBA00022691"/>
    </source>
</evidence>
<keyword evidence="5" id="KW-0949">S-adenosyl-L-methionine</keyword>
<dbReference type="InterPro" id="IPR029063">
    <property type="entry name" value="SAM-dependent_MTases_sf"/>
</dbReference>
<comment type="catalytic activity">
    <reaction evidence="1">
        <text>L-glutamyl-[protein] + S-adenosyl-L-methionine = [protein]-L-glutamate 5-O-methyl ester + S-adenosyl-L-homocysteine</text>
        <dbReference type="Rhea" id="RHEA:24452"/>
        <dbReference type="Rhea" id="RHEA-COMP:10208"/>
        <dbReference type="Rhea" id="RHEA-COMP:10311"/>
        <dbReference type="ChEBI" id="CHEBI:29973"/>
        <dbReference type="ChEBI" id="CHEBI:57856"/>
        <dbReference type="ChEBI" id="CHEBI:59789"/>
        <dbReference type="ChEBI" id="CHEBI:82795"/>
        <dbReference type="EC" id="2.1.1.80"/>
    </reaction>
</comment>
<name>A0ABZ3D4J5_9PROT</name>
<dbReference type="InterPro" id="IPR000780">
    <property type="entry name" value="CheR_MeTrfase"/>
</dbReference>
<dbReference type="InterPro" id="IPR036804">
    <property type="entry name" value="CheR_N_sf"/>
</dbReference>
<dbReference type="InterPro" id="IPR050903">
    <property type="entry name" value="Bact_Chemotaxis_MeTrfase"/>
</dbReference>
<evidence type="ECO:0000313" key="8">
    <source>
        <dbReference type="EMBL" id="XAE42697.1"/>
    </source>
</evidence>
<dbReference type="Proteomes" id="UP001449795">
    <property type="component" value="Chromosome"/>
</dbReference>
<dbReference type="PANTHER" id="PTHR24422">
    <property type="entry name" value="CHEMOTAXIS PROTEIN METHYLTRANSFERASE"/>
    <property type="match status" value="1"/>
</dbReference>
<evidence type="ECO:0000313" key="9">
    <source>
        <dbReference type="Proteomes" id="UP001449795"/>
    </source>
</evidence>
<dbReference type="SUPFAM" id="SSF47757">
    <property type="entry name" value="Chemotaxis receptor methyltransferase CheR, N-terminal domain"/>
    <property type="match status" value="1"/>
</dbReference>
<reference evidence="8 9" key="1">
    <citation type="submission" date="2024-04" db="EMBL/GenBank/DDBJ databases">
        <title>Complete genome sequence of Nguyenibacter vanlangesis HBCM-1154, a strain capable of nitrogen fixation, IAA production, and phosphorus solubilization isolated from sugarcane soil.</title>
        <authorList>
            <person name="MY HANH P."/>
        </authorList>
    </citation>
    <scope>NUCLEOTIDE SEQUENCE [LARGE SCALE GENOMIC DNA]</scope>
    <source>
        <strain evidence="8 9">HBCM 1154</strain>
    </source>
</reference>
<dbReference type="SUPFAM" id="SSF48452">
    <property type="entry name" value="TPR-like"/>
    <property type="match status" value="1"/>
</dbReference>
<dbReference type="InterPro" id="IPR011990">
    <property type="entry name" value="TPR-like_helical_dom_sf"/>
</dbReference>
<dbReference type="EMBL" id="CP152276">
    <property type="protein sequence ID" value="XAE42697.1"/>
    <property type="molecule type" value="Genomic_DNA"/>
</dbReference>
<evidence type="ECO:0000256" key="6">
    <source>
        <dbReference type="SAM" id="MobiDB-lite"/>
    </source>
</evidence>
<evidence type="ECO:0000259" key="7">
    <source>
        <dbReference type="PROSITE" id="PS50123"/>
    </source>
</evidence>
<dbReference type="InterPro" id="IPR022642">
    <property type="entry name" value="CheR_C"/>
</dbReference>
<evidence type="ECO:0000256" key="3">
    <source>
        <dbReference type="ARBA" id="ARBA00022603"/>
    </source>
</evidence>
<dbReference type="SMART" id="SM00138">
    <property type="entry name" value="MeTrc"/>
    <property type="match status" value="1"/>
</dbReference>
<keyword evidence="3" id="KW-0489">Methyltransferase</keyword>
<feature type="region of interest" description="Disordered" evidence="6">
    <location>
        <begin position="280"/>
        <end position="300"/>
    </location>
</feature>
<evidence type="ECO:0000256" key="2">
    <source>
        <dbReference type="ARBA" id="ARBA00012534"/>
    </source>
</evidence>
<protein>
    <recommendedName>
        <fullName evidence="2">protein-glutamate O-methyltransferase</fullName>
        <ecNumber evidence="2">2.1.1.80</ecNumber>
    </recommendedName>
</protein>
<keyword evidence="4" id="KW-0808">Transferase</keyword>
<evidence type="ECO:0000256" key="1">
    <source>
        <dbReference type="ARBA" id="ARBA00001541"/>
    </source>
</evidence>
<dbReference type="PANTHER" id="PTHR24422:SF19">
    <property type="entry name" value="CHEMOTAXIS PROTEIN METHYLTRANSFERASE"/>
    <property type="match status" value="1"/>
</dbReference>